<protein>
    <submittedName>
        <fullName evidence="1">Uncharacterized protein</fullName>
    </submittedName>
</protein>
<proteinExistence type="predicted"/>
<dbReference type="EMBL" id="JARK01001499">
    <property type="protein sequence ID" value="EYB95136.1"/>
    <property type="molecule type" value="Genomic_DNA"/>
</dbReference>
<organism evidence="1 2">
    <name type="scientific">Ancylostoma ceylanicum</name>
    <dbReference type="NCBI Taxonomy" id="53326"/>
    <lineage>
        <taxon>Eukaryota</taxon>
        <taxon>Metazoa</taxon>
        <taxon>Ecdysozoa</taxon>
        <taxon>Nematoda</taxon>
        <taxon>Chromadorea</taxon>
        <taxon>Rhabditida</taxon>
        <taxon>Rhabditina</taxon>
        <taxon>Rhabditomorpha</taxon>
        <taxon>Strongyloidea</taxon>
        <taxon>Ancylostomatidae</taxon>
        <taxon>Ancylostomatinae</taxon>
        <taxon>Ancylostoma</taxon>
    </lineage>
</organism>
<reference evidence="2" key="1">
    <citation type="journal article" date="2015" name="Nat. Genet.">
        <title>The genome and transcriptome of the zoonotic hookworm Ancylostoma ceylanicum identify infection-specific gene families.</title>
        <authorList>
            <person name="Schwarz E.M."/>
            <person name="Hu Y."/>
            <person name="Antoshechkin I."/>
            <person name="Miller M.M."/>
            <person name="Sternberg P.W."/>
            <person name="Aroian R.V."/>
        </authorList>
    </citation>
    <scope>NUCLEOTIDE SEQUENCE</scope>
    <source>
        <strain evidence="2">HY135</strain>
    </source>
</reference>
<evidence type="ECO:0000313" key="2">
    <source>
        <dbReference type="Proteomes" id="UP000024635"/>
    </source>
</evidence>
<sequence length="68" mass="7911">MCLQKQQQEIEEISYPVIIEVVWYGRRVITPRTLARHGRRSQHHNMSSGVRVISLPVVKEVTVFISHS</sequence>
<comment type="caution">
    <text evidence="1">The sequence shown here is derived from an EMBL/GenBank/DDBJ whole genome shotgun (WGS) entry which is preliminary data.</text>
</comment>
<accession>A0A016SXP3</accession>
<dbReference type="AlphaFoldDB" id="A0A016SXP3"/>
<gene>
    <name evidence="1" type="primary">Acey_s0163.g3476</name>
    <name evidence="1" type="ORF">Y032_0163g3476</name>
</gene>
<keyword evidence="2" id="KW-1185">Reference proteome</keyword>
<name>A0A016SXP3_9BILA</name>
<evidence type="ECO:0000313" key="1">
    <source>
        <dbReference type="EMBL" id="EYB95136.1"/>
    </source>
</evidence>
<dbReference type="Proteomes" id="UP000024635">
    <property type="component" value="Unassembled WGS sequence"/>
</dbReference>